<dbReference type="Proteomes" id="UP000187203">
    <property type="component" value="Unassembled WGS sequence"/>
</dbReference>
<gene>
    <name evidence="1" type="ORF">COLO4_02048</name>
</gene>
<proteinExistence type="predicted"/>
<sequence length="37" mass="4266">MLKISAKQLDDIIRDTVLKSRALETIEEETSPLHKKD</sequence>
<protein>
    <submittedName>
        <fullName evidence="1">Uncharacterized protein</fullName>
    </submittedName>
</protein>
<organism evidence="1 2">
    <name type="scientific">Corchorus olitorius</name>
    <dbReference type="NCBI Taxonomy" id="93759"/>
    <lineage>
        <taxon>Eukaryota</taxon>
        <taxon>Viridiplantae</taxon>
        <taxon>Streptophyta</taxon>
        <taxon>Embryophyta</taxon>
        <taxon>Tracheophyta</taxon>
        <taxon>Spermatophyta</taxon>
        <taxon>Magnoliopsida</taxon>
        <taxon>eudicotyledons</taxon>
        <taxon>Gunneridae</taxon>
        <taxon>Pentapetalae</taxon>
        <taxon>rosids</taxon>
        <taxon>malvids</taxon>
        <taxon>Malvales</taxon>
        <taxon>Malvaceae</taxon>
        <taxon>Grewioideae</taxon>
        <taxon>Apeibeae</taxon>
        <taxon>Corchorus</taxon>
    </lineage>
</organism>
<evidence type="ECO:0000313" key="1">
    <source>
        <dbReference type="EMBL" id="OMP13228.1"/>
    </source>
</evidence>
<dbReference type="AlphaFoldDB" id="A0A1R3L1S7"/>
<comment type="caution">
    <text evidence="1">The sequence shown here is derived from an EMBL/GenBank/DDBJ whole genome shotgun (WGS) entry which is preliminary data.</text>
</comment>
<dbReference type="EMBL" id="AWUE01004819">
    <property type="protein sequence ID" value="OMP13228.1"/>
    <property type="molecule type" value="Genomic_DNA"/>
</dbReference>
<evidence type="ECO:0000313" key="2">
    <source>
        <dbReference type="Proteomes" id="UP000187203"/>
    </source>
</evidence>
<keyword evidence="2" id="KW-1185">Reference proteome</keyword>
<name>A0A1R3L1S7_9ROSI</name>
<reference evidence="2" key="1">
    <citation type="submission" date="2013-09" db="EMBL/GenBank/DDBJ databases">
        <title>Corchorus olitorius genome sequencing.</title>
        <authorList>
            <person name="Alam M."/>
            <person name="Haque M.S."/>
            <person name="Islam M.S."/>
            <person name="Emdad E.M."/>
            <person name="Islam M.M."/>
            <person name="Ahmed B."/>
            <person name="Halim A."/>
            <person name="Hossen Q.M.M."/>
            <person name="Hossain M.Z."/>
            <person name="Ahmed R."/>
            <person name="Khan M.M."/>
            <person name="Islam R."/>
            <person name="Rashid M.M."/>
            <person name="Khan S.A."/>
            <person name="Rahman M.S."/>
            <person name="Alam M."/>
            <person name="Yahiya A.S."/>
            <person name="Khan M.S."/>
            <person name="Azam M.S."/>
            <person name="Haque T."/>
            <person name="Lashkar M.Z.H."/>
            <person name="Akhand A.I."/>
            <person name="Morshed G."/>
            <person name="Roy S."/>
            <person name="Uddin K.S."/>
            <person name="Rabeya T."/>
            <person name="Hossain A.S."/>
            <person name="Chowdhury A."/>
            <person name="Snigdha A.R."/>
            <person name="Mortoza M.S."/>
            <person name="Matin S.A."/>
            <person name="Hoque S.M.E."/>
            <person name="Islam M.K."/>
            <person name="Roy D.K."/>
            <person name="Haider R."/>
            <person name="Moosa M.M."/>
            <person name="Elias S.M."/>
            <person name="Hasan A.M."/>
            <person name="Jahan S."/>
            <person name="Shafiuddin M."/>
            <person name="Mahmood N."/>
            <person name="Shommy N.S."/>
        </authorList>
    </citation>
    <scope>NUCLEOTIDE SEQUENCE [LARGE SCALE GENOMIC DNA]</scope>
    <source>
        <strain evidence="2">cv. O-4</strain>
    </source>
</reference>
<accession>A0A1R3L1S7</accession>